<dbReference type="SUPFAM" id="SSF81891">
    <property type="entry name" value="Poly A polymerase C-terminal region-like"/>
    <property type="match status" value="1"/>
</dbReference>
<dbReference type="SUPFAM" id="SSF81301">
    <property type="entry name" value="Nucleotidyltransferase"/>
    <property type="match status" value="1"/>
</dbReference>
<keyword evidence="8" id="KW-0547">Nucleotide-binding</keyword>
<dbReference type="Proteomes" id="UP000199409">
    <property type="component" value="Unassembled WGS sequence"/>
</dbReference>
<dbReference type="InterPro" id="IPR043519">
    <property type="entry name" value="NT_sf"/>
</dbReference>
<evidence type="ECO:0000256" key="1">
    <source>
        <dbReference type="ARBA" id="ARBA00001946"/>
    </source>
</evidence>
<evidence type="ECO:0000256" key="4">
    <source>
        <dbReference type="ARBA" id="ARBA00022679"/>
    </source>
</evidence>
<evidence type="ECO:0000256" key="5">
    <source>
        <dbReference type="ARBA" id="ARBA00022694"/>
    </source>
</evidence>
<keyword evidence="6" id="KW-0548">Nucleotidyltransferase</keyword>
<dbReference type="InterPro" id="IPR050124">
    <property type="entry name" value="tRNA_CCA-adding_enzyme"/>
</dbReference>
<keyword evidence="10 11" id="KW-0694">RNA-binding</keyword>
<evidence type="ECO:0000259" key="13">
    <source>
        <dbReference type="Pfam" id="PF12627"/>
    </source>
</evidence>
<accession>A0A1H4D1C9</accession>
<dbReference type="EMBL" id="FNQN01000009">
    <property type="protein sequence ID" value="SEA66583.1"/>
    <property type="molecule type" value="Genomic_DNA"/>
</dbReference>
<organism evidence="14 15">
    <name type="scientific">Desulfuromusa kysingii</name>
    <dbReference type="NCBI Taxonomy" id="37625"/>
    <lineage>
        <taxon>Bacteria</taxon>
        <taxon>Pseudomonadati</taxon>
        <taxon>Thermodesulfobacteriota</taxon>
        <taxon>Desulfuromonadia</taxon>
        <taxon>Desulfuromonadales</taxon>
        <taxon>Geopsychrobacteraceae</taxon>
        <taxon>Desulfuromusa</taxon>
    </lineage>
</organism>
<evidence type="ECO:0000256" key="2">
    <source>
        <dbReference type="ARBA" id="ARBA00007265"/>
    </source>
</evidence>
<dbReference type="PANTHER" id="PTHR47545:SF2">
    <property type="entry name" value="CC-ADDING TRNA NUCLEOTIDYLTRANSFERASE"/>
    <property type="match status" value="1"/>
</dbReference>
<dbReference type="GO" id="GO:0000166">
    <property type="term" value="F:nucleotide binding"/>
    <property type="evidence" value="ECO:0007669"/>
    <property type="project" value="UniProtKB-KW"/>
</dbReference>
<dbReference type="AlphaFoldDB" id="A0A1H4D1C9"/>
<evidence type="ECO:0000256" key="9">
    <source>
        <dbReference type="ARBA" id="ARBA00022842"/>
    </source>
</evidence>
<comment type="similarity">
    <text evidence="2 11">Belongs to the tRNA nucleotidyltransferase/poly(A) polymerase family.</text>
</comment>
<dbReference type="PANTHER" id="PTHR47545">
    <property type="entry name" value="MULTIFUNCTIONAL CCA PROTEIN"/>
    <property type="match status" value="1"/>
</dbReference>
<evidence type="ECO:0000256" key="11">
    <source>
        <dbReference type="RuleBase" id="RU003953"/>
    </source>
</evidence>
<keyword evidence="5" id="KW-0819">tRNA processing</keyword>
<name>A0A1H4D1C9_9BACT</name>
<dbReference type="Gene3D" id="3.30.460.10">
    <property type="entry name" value="Beta Polymerase, domain 2"/>
    <property type="match status" value="1"/>
</dbReference>
<keyword evidence="3" id="KW-0820">tRNA-binding</keyword>
<dbReference type="GO" id="GO:0016779">
    <property type="term" value="F:nucleotidyltransferase activity"/>
    <property type="evidence" value="ECO:0007669"/>
    <property type="project" value="UniProtKB-KW"/>
</dbReference>
<dbReference type="GO" id="GO:0046872">
    <property type="term" value="F:metal ion binding"/>
    <property type="evidence" value="ECO:0007669"/>
    <property type="project" value="UniProtKB-KW"/>
</dbReference>
<dbReference type="Pfam" id="PF01743">
    <property type="entry name" value="PolyA_pol"/>
    <property type="match status" value="1"/>
</dbReference>
<comment type="cofactor">
    <cofactor evidence="1">
        <name>Mg(2+)</name>
        <dbReference type="ChEBI" id="CHEBI:18420"/>
    </cofactor>
</comment>
<evidence type="ECO:0000256" key="10">
    <source>
        <dbReference type="ARBA" id="ARBA00022884"/>
    </source>
</evidence>
<feature type="domain" description="tRNA nucleotidyltransferase/poly(A) polymerase RNA and SrmB- binding" evidence="13">
    <location>
        <begin position="172"/>
        <end position="230"/>
    </location>
</feature>
<evidence type="ECO:0000313" key="15">
    <source>
        <dbReference type="Proteomes" id="UP000199409"/>
    </source>
</evidence>
<dbReference type="Gene3D" id="1.10.3090.10">
    <property type="entry name" value="cca-adding enzyme, domain 2"/>
    <property type="match status" value="1"/>
</dbReference>
<dbReference type="STRING" id="37625.SAMN05660420_02786"/>
<dbReference type="RefSeq" id="WP_092349871.1">
    <property type="nucleotide sequence ID" value="NZ_FNQN01000009.1"/>
</dbReference>
<dbReference type="InterPro" id="IPR002646">
    <property type="entry name" value="PolA_pol_head_dom"/>
</dbReference>
<dbReference type="InterPro" id="IPR032828">
    <property type="entry name" value="PolyA_RNA-bd"/>
</dbReference>
<sequence length="437" mass="48897">MSPSLRPLINFIHGHAELNILVHSMQKSEASYWLVGGCLRNSLLNLPQVDIDIACSYDPTPLVRDWSSQVSGHWFWLDSERRQSRVILTSGLALDFAPLRSTSISNDLRLRDFTVNALALPVDELYPNSPLLDPLNGINHLNDRQLFCCSEQSFIDDPLRMLKGVRHAVTLNFELAVETLRLIAASQELLKCSAGERIRDEFAKIFNSENVVGGVQLLFTSGLLAVLFGPAGEDWDFHSALSKIDELRDKIDAGRSAQVESLSVTTKQGSFSLRGLLIFSLLIKLYQPENLPELLHGRLRLSRRDKALIIALQAALDLETLSLLETITGKRREALLAESLGPFYFERVLLWGVYPALISLDRLIEIQRSFDHEQVSGVVPALLNGRQIAAFLAPQRGVKIGEWLGKIKLAEIKGEISSVLEAEKWLKSKLIFDKKEA</sequence>
<gene>
    <name evidence="14" type="ORF">SAMN05660420_02786</name>
</gene>
<keyword evidence="9" id="KW-0460">Magnesium</keyword>
<evidence type="ECO:0000256" key="7">
    <source>
        <dbReference type="ARBA" id="ARBA00022723"/>
    </source>
</evidence>
<dbReference type="GO" id="GO:0000049">
    <property type="term" value="F:tRNA binding"/>
    <property type="evidence" value="ECO:0007669"/>
    <property type="project" value="UniProtKB-KW"/>
</dbReference>
<reference evidence="14 15" key="1">
    <citation type="submission" date="2016-10" db="EMBL/GenBank/DDBJ databases">
        <authorList>
            <person name="de Groot N.N."/>
        </authorList>
    </citation>
    <scope>NUCLEOTIDE SEQUENCE [LARGE SCALE GENOMIC DNA]</scope>
    <source>
        <strain evidence="14 15">DSM 7343</strain>
    </source>
</reference>
<evidence type="ECO:0000256" key="3">
    <source>
        <dbReference type="ARBA" id="ARBA00022555"/>
    </source>
</evidence>
<evidence type="ECO:0000259" key="12">
    <source>
        <dbReference type="Pfam" id="PF01743"/>
    </source>
</evidence>
<keyword evidence="4 11" id="KW-0808">Transferase</keyword>
<dbReference type="GO" id="GO:0008033">
    <property type="term" value="P:tRNA processing"/>
    <property type="evidence" value="ECO:0007669"/>
    <property type="project" value="UniProtKB-KW"/>
</dbReference>
<dbReference type="OrthoDB" id="9805698at2"/>
<keyword evidence="7" id="KW-0479">Metal-binding</keyword>
<evidence type="ECO:0000256" key="8">
    <source>
        <dbReference type="ARBA" id="ARBA00022741"/>
    </source>
</evidence>
<keyword evidence="15" id="KW-1185">Reference proteome</keyword>
<feature type="domain" description="Poly A polymerase head" evidence="12">
    <location>
        <begin position="33"/>
        <end position="146"/>
    </location>
</feature>
<evidence type="ECO:0000256" key="6">
    <source>
        <dbReference type="ARBA" id="ARBA00022695"/>
    </source>
</evidence>
<protein>
    <submittedName>
        <fullName evidence="14">Poly(A) polymerase</fullName>
    </submittedName>
</protein>
<proteinExistence type="inferred from homology"/>
<dbReference type="Pfam" id="PF12627">
    <property type="entry name" value="PolyA_pol_RNAbd"/>
    <property type="match status" value="1"/>
</dbReference>
<evidence type="ECO:0000313" key="14">
    <source>
        <dbReference type="EMBL" id="SEA66583.1"/>
    </source>
</evidence>